<gene>
    <name evidence="3" type="primary">ureF</name>
    <name evidence="4" type="ORF">NC998_13750</name>
</gene>
<keyword evidence="2 3" id="KW-0143">Chaperone</keyword>
<comment type="function">
    <text evidence="3">Required for maturation of urease via the functional incorporation of the urease nickel metallocenter.</text>
</comment>
<dbReference type="Pfam" id="PF01730">
    <property type="entry name" value="UreF"/>
    <property type="match status" value="1"/>
</dbReference>
<comment type="subunit">
    <text evidence="3">UreD, UreF and UreG form a complex that acts as a GTP-hydrolysis-dependent molecular chaperone, activating the urease apoprotein by helping to assemble the nickel containing metallocenter of UreC. The UreE protein probably delivers the nickel.</text>
</comment>
<comment type="caution">
    <text evidence="4">The sequence shown here is derived from an EMBL/GenBank/DDBJ whole genome shotgun (WGS) entry which is preliminary data.</text>
</comment>
<dbReference type="Gene3D" id="1.10.4190.10">
    <property type="entry name" value="Urease accessory protein UreF"/>
    <property type="match status" value="1"/>
</dbReference>
<evidence type="ECO:0000256" key="1">
    <source>
        <dbReference type="ARBA" id="ARBA00022988"/>
    </source>
</evidence>
<keyword evidence="1 3" id="KW-0996">Nickel insertion</keyword>
<dbReference type="PIRSF" id="PIRSF009467">
    <property type="entry name" value="Ureas_acces_UreF"/>
    <property type="match status" value="1"/>
</dbReference>
<reference evidence="4 5" key="1">
    <citation type="submission" date="2022-04" db="EMBL/GenBank/DDBJ databases">
        <title>Positive selection, recombination, and allopatry shape intraspecific diversity of widespread and dominant cyanobacteria.</title>
        <authorList>
            <person name="Wei J."/>
            <person name="Shu W."/>
            <person name="Hu C."/>
        </authorList>
    </citation>
    <scope>NUCLEOTIDE SEQUENCE [LARGE SCALE GENOMIC DNA]</scope>
    <source>
        <strain evidence="4 5">GB2-A4</strain>
    </source>
</reference>
<dbReference type="HAMAP" id="MF_01385">
    <property type="entry name" value="UreF"/>
    <property type="match status" value="1"/>
</dbReference>
<dbReference type="PANTHER" id="PTHR33620:SF1">
    <property type="entry name" value="UREASE ACCESSORY PROTEIN F"/>
    <property type="match status" value="1"/>
</dbReference>
<dbReference type="RefSeq" id="WP_242016799.1">
    <property type="nucleotide sequence ID" value="NZ_JAMPKM010000007.1"/>
</dbReference>
<comment type="similarity">
    <text evidence="3">Belongs to the UreF family.</text>
</comment>
<evidence type="ECO:0000313" key="4">
    <source>
        <dbReference type="EMBL" id="MEP0818161.1"/>
    </source>
</evidence>
<dbReference type="PANTHER" id="PTHR33620">
    <property type="entry name" value="UREASE ACCESSORY PROTEIN F"/>
    <property type="match status" value="1"/>
</dbReference>
<evidence type="ECO:0000256" key="3">
    <source>
        <dbReference type="HAMAP-Rule" id="MF_01385"/>
    </source>
</evidence>
<dbReference type="InterPro" id="IPR002639">
    <property type="entry name" value="UreF"/>
</dbReference>
<keyword evidence="3" id="KW-0963">Cytoplasm</keyword>
<keyword evidence="5" id="KW-1185">Reference proteome</keyword>
<accession>A0ABV0J8P5</accession>
<organism evidence="4 5">
    <name type="scientific">Trichocoleus desertorum GB2-A4</name>
    <dbReference type="NCBI Taxonomy" id="2933944"/>
    <lineage>
        <taxon>Bacteria</taxon>
        <taxon>Bacillati</taxon>
        <taxon>Cyanobacteriota</taxon>
        <taxon>Cyanophyceae</taxon>
        <taxon>Leptolyngbyales</taxon>
        <taxon>Trichocoleusaceae</taxon>
        <taxon>Trichocoleus</taxon>
    </lineage>
</organism>
<comment type="subcellular location">
    <subcellularLocation>
        <location evidence="3">Cytoplasm</location>
    </subcellularLocation>
</comment>
<dbReference type="InterPro" id="IPR038277">
    <property type="entry name" value="UreF_sf"/>
</dbReference>
<name>A0ABV0J8P5_9CYAN</name>
<evidence type="ECO:0000256" key="2">
    <source>
        <dbReference type="ARBA" id="ARBA00023186"/>
    </source>
</evidence>
<proteinExistence type="inferred from homology"/>
<dbReference type="Proteomes" id="UP001464891">
    <property type="component" value="Unassembled WGS sequence"/>
</dbReference>
<sequence>MGTVDLAMPISLQPQALLSLLQLASSALPVGAYSYSEGLEALVEAGIIKDKLSLEHWLQQELQVGAIRLEAALMIRAYQATQAGDRPALRHWNAWLSASRETEELRQQSWQMGYSLGRLLQELQPNLAPVIQTCGEPCNFAIAFGIAAASWQIDPEAAVLGYLHSWATNLMNAGVKLIPLGQTAGQRLLVELQSCLSDATGAILVLKDEDLCSCGWGLAIASMAHEVQYSRLFRS</sequence>
<protein>
    <recommendedName>
        <fullName evidence="3">Urease accessory protein UreF</fullName>
    </recommendedName>
</protein>
<dbReference type="EMBL" id="JAMPKM010000007">
    <property type="protein sequence ID" value="MEP0818161.1"/>
    <property type="molecule type" value="Genomic_DNA"/>
</dbReference>
<evidence type="ECO:0000313" key="5">
    <source>
        <dbReference type="Proteomes" id="UP001464891"/>
    </source>
</evidence>